<reference evidence="1" key="1">
    <citation type="submission" date="2019-08" db="EMBL/GenBank/DDBJ databases">
        <authorList>
            <person name="Kucharzyk K."/>
            <person name="Murdoch R.W."/>
            <person name="Higgins S."/>
            <person name="Loffler F."/>
        </authorList>
    </citation>
    <scope>NUCLEOTIDE SEQUENCE</scope>
</reference>
<dbReference type="AlphaFoldDB" id="A0A645HQI5"/>
<protein>
    <submittedName>
        <fullName evidence="1">Uncharacterized protein</fullName>
    </submittedName>
</protein>
<sequence length="135" mass="14304">MSAGYTSVLGARFSLWQPAMQSLQPTQSSGSISMPPSADGLMAPKGHLAAQLSCSSGPQRHSPVRITRGCLSGCSRQSRWPGSYPSPAATLSKSSFSACLMAKSYSSQKVFIRISPATLHTVRFSIAQRGLLRDG</sequence>
<accession>A0A645HQI5</accession>
<gene>
    <name evidence="1" type="ORF">SDC9_188779</name>
</gene>
<dbReference type="EMBL" id="VSSQ01098149">
    <property type="protein sequence ID" value="MPN41237.1"/>
    <property type="molecule type" value="Genomic_DNA"/>
</dbReference>
<name>A0A645HQI5_9ZZZZ</name>
<proteinExistence type="predicted"/>
<evidence type="ECO:0000313" key="1">
    <source>
        <dbReference type="EMBL" id="MPN41237.1"/>
    </source>
</evidence>
<comment type="caution">
    <text evidence="1">The sequence shown here is derived from an EMBL/GenBank/DDBJ whole genome shotgun (WGS) entry which is preliminary data.</text>
</comment>
<organism evidence="1">
    <name type="scientific">bioreactor metagenome</name>
    <dbReference type="NCBI Taxonomy" id="1076179"/>
    <lineage>
        <taxon>unclassified sequences</taxon>
        <taxon>metagenomes</taxon>
        <taxon>ecological metagenomes</taxon>
    </lineage>
</organism>